<feature type="chain" id="PRO_5046606503" description="Peptidoglycan binding-like domain-containing protein" evidence="1">
    <location>
        <begin position="26"/>
        <end position="439"/>
    </location>
</feature>
<dbReference type="Gene3D" id="1.10.101.10">
    <property type="entry name" value="PGBD-like superfamily/PGBD"/>
    <property type="match status" value="1"/>
</dbReference>
<dbReference type="InterPro" id="IPR036366">
    <property type="entry name" value="PGBDSf"/>
</dbReference>
<dbReference type="EMBL" id="CP143423">
    <property type="protein sequence ID" value="WVX47812.1"/>
    <property type="molecule type" value="Genomic_DNA"/>
</dbReference>
<evidence type="ECO:0000313" key="3">
    <source>
        <dbReference type="EMBL" id="WVX47812.1"/>
    </source>
</evidence>
<evidence type="ECO:0000313" key="4">
    <source>
        <dbReference type="Proteomes" id="UP001318682"/>
    </source>
</evidence>
<evidence type="ECO:0000256" key="1">
    <source>
        <dbReference type="SAM" id="SignalP"/>
    </source>
</evidence>
<gene>
    <name evidence="3" type="ORF">ROLI_008830</name>
</gene>
<reference evidence="3 4" key="1">
    <citation type="submission" date="2015-07" db="EMBL/GenBank/DDBJ databases">
        <authorList>
            <person name="Voget S."/>
            <person name="Dogs M."/>
            <person name="Brinkhoff T.H."/>
            <person name="Daniel R."/>
        </authorList>
    </citation>
    <scope>NUCLEOTIDE SEQUENCE [LARGE SCALE GENOMIC DNA]</scope>
    <source>
        <strain evidence="3 4">B14</strain>
    </source>
</reference>
<dbReference type="SUPFAM" id="SSF47090">
    <property type="entry name" value="PGBD-like"/>
    <property type="match status" value="1"/>
</dbReference>
<keyword evidence="4" id="KW-1185">Reference proteome</keyword>
<feature type="domain" description="Peptidoglycan binding-like" evidence="2">
    <location>
        <begin position="67"/>
        <end position="112"/>
    </location>
</feature>
<name>A0ABZ2BP84_9RHOB</name>
<dbReference type="Proteomes" id="UP001318682">
    <property type="component" value="Chromosome"/>
</dbReference>
<accession>A0ABZ2BP84</accession>
<dbReference type="RefSeq" id="WP_187431182.1">
    <property type="nucleotide sequence ID" value="NZ_CP143423.1"/>
</dbReference>
<protein>
    <recommendedName>
        <fullName evidence="2">Peptidoglycan binding-like domain-containing protein</fullName>
    </recommendedName>
</protein>
<evidence type="ECO:0000259" key="2">
    <source>
        <dbReference type="Pfam" id="PF01471"/>
    </source>
</evidence>
<dbReference type="InterPro" id="IPR002477">
    <property type="entry name" value="Peptidoglycan-bd-like"/>
</dbReference>
<feature type="signal peptide" evidence="1">
    <location>
        <begin position="1"/>
        <end position="25"/>
    </location>
</feature>
<sequence>MFSKRLTAAALAASVAAFPAARVSADAGDFIAGALIGGIVGHAATKNAQKKKTRTYRSGIPSTQQGRQVQASLNYFGFNAGRVDGQLGRQSRTAIANYQAYLGYPATGQLSPFEQDFLVASYNRAQAGGYQTTQLVAQSPEGPRGLLRTYRNELAGQVAPQAPAPVVAVAPVPQVVAPVVQAPATVAVRAPAVTPQPAPVLNATAQSGTALPNFFESGAPEASLASHCNTVSLLTSTNGYTTAASMSDPTAALNEQFCLARTYAIARSEELISQVNGFTPQQVAQQCDGFGPVVQPYVDELPGEPRDVVAKDVSGFVASTGTSAQQMSATAQICLGVGYRTDNMNVALGSALILYSLGETVYGELMGHHLALGFGTQKNVNAAGPWYEAALAATDAGADAVFVPGQPERTDILRKASLQLSGKAMPAQAGVLPVFSVAE</sequence>
<dbReference type="Pfam" id="PF01471">
    <property type="entry name" value="PG_binding_1"/>
    <property type="match status" value="1"/>
</dbReference>
<proteinExistence type="predicted"/>
<organism evidence="3 4">
    <name type="scientific">Roseobacter fucihabitans</name>
    <dbReference type="NCBI Taxonomy" id="1537242"/>
    <lineage>
        <taxon>Bacteria</taxon>
        <taxon>Pseudomonadati</taxon>
        <taxon>Pseudomonadota</taxon>
        <taxon>Alphaproteobacteria</taxon>
        <taxon>Rhodobacterales</taxon>
        <taxon>Roseobacteraceae</taxon>
        <taxon>Roseobacter</taxon>
    </lineage>
</organism>
<dbReference type="InterPro" id="IPR036365">
    <property type="entry name" value="PGBD-like_sf"/>
</dbReference>
<reference evidence="4" key="2">
    <citation type="submission" date="2024-01" db="EMBL/GenBank/DDBJ databases">
        <title>Roseobacter fucihabitans sp. nov., isolated from the brown alga Fucus spiralis.</title>
        <authorList>
            <person name="Hahnke S."/>
            <person name="Berger M."/>
            <person name="Schlingloff A."/>
            <person name="Athale I."/>
            <person name="Neumann-Schaal M."/>
            <person name="Adenaya A."/>
            <person name="Poehlein A."/>
            <person name="Daniel R."/>
            <person name="Pertersen J."/>
            <person name="Brinkhoff T."/>
        </authorList>
    </citation>
    <scope>NUCLEOTIDE SEQUENCE [LARGE SCALE GENOMIC DNA]</scope>
    <source>
        <strain evidence="4">B14</strain>
    </source>
</reference>
<keyword evidence="1" id="KW-0732">Signal</keyword>